<evidence type="ECO:0000313" key="3">
    <source>
        <dbReference type="Proteomes" id="UP000015104"/>
    </source>
</evidence>
<feature type="signal peptide" evidence="1">
    <location>
        <begin position="1"/>
        <end position="25"/>
    </location>
</feature>
<protein>
    <recommendedName>
        <fullName evidence="4">Dipeptidylpeptidase IV N-terminal domain-containing protein</fullName>
    </recommendedName>
</protein>
<feature type="chain" id="PRO_5004581820" description="Dipeptidylpeptidase IV N-terminal domain-containing protein" evidence="1">
    <location>
        <begin position="26"/>
        <end position="318"/>
    </location>
</feature>
<dbReference type="EnsemblMetazoa" id="tetur21g01430.1">
    <property type="protein sequence ID" value="tetur21g01430.1"/>
    <property type="gene ID" value="tetur21g01430"/>
</dbReference>
<dbReference type="AlphaFoldDB" id="T1KTY3"/>
<organism evidence="2 3">
    <name type="scientific">Tetranychus urticae</name>
    <name type="common">Two-spotted spider mite</name>
    <dbReference type="NCBI Taxonomy" id="32264"/>
    <lineage>
        <taxon>Eukaryota</taxon>
        <taxon>Metazoa</taxon>
        <taxon>Ecdysozoa</taxon>
        <taxon>Arthropoda</taxon>
        <taxon>Chelicerata</taxon>
        <taxon>Arachnida</taxon>
        <taxon>Acari</taxon>
        <taxon>Acariformes</taxon>
        <taxon>Trombidiformes</taxon>
        <taxon>Prostigmata</taxon>
        <taxon>Eleutherengona</taxon>
        <taxon>Raphignathae</taxon>
        <taxon>Tetranychoidea</taxon>
        <taxon>Tetranychidae</taxon>
        <taxon>Tetranychus</taxon>
    </lineage>
</organism>
<sequence length="318" mass="36376">MTRSMILSTVLFASIVLQLTTTTTAQWKSCFDDSCPIKNLKYPYDLSSKYDPSESKLMSYPNYNHVAIIFSLESAVTGVDRLNEIHWQEKDDLFYVLFTCGPVAKTSTNDTIYPMVNGTAIYISGKVLCSWSMDPRNLFPYDLIDPPQYFISDRGYQIYYNLTQTVPIPAADHSQLPKSVEPFVDGYKYKAVGSEKYLLVARRVNETTDFLLKVNGETPRLVEVKLKNDTLMSIDVDCDFKKRIVYGWADIVTEKANIWSSLSNNKVNGNECTWSLPDSFGNLYGIANLKETVYELLIIEDNMFVYFDKYNFRVPTSD</sequence>
<evidence type="ECO:0000256" key="1">
    <source>
        <dbReference type="SAM" id="SignalP"/>
    </source>
</evidence>
<keyword evidence="1" id="KW-0732">Signal</keyword>
<dbReference type="EMBL" id="CAEY01000548">
    <property type="status" value="NOT_ANNOTATED_CDS"/>
    <property type="molecule type" value="Genomic_DNA"/>
</dbReference>
<keyword evidence="3" id="KW-1185">Reference proteome</keyword>
<evidence type="ECO:0000313" key="2">
    <source>
        <dbReference type="EnsemblMetazoa" id="tetur21g01430.1"/>
    </source>
</evidence>
<dbReference type="Proteomes" id="UP000015104">
    <property type="component" value="Unassembled WGS sequence"/>
</dbReference>
<dbReference type="HOGENOM" id="CLU_835038_0_0_1"/>
<accession>T1KTY3</accession>
<evidence type="ECO:0008006" key="4">
    <source>
        <dbReference type="Google" id="ProtNLM"/>
    </source>
</evidence>
<name>T1KTY3_TETUR</name>
<proteinExistence type="predicted"/>
<reference evidence="2" key="2">
    <citation type="submission" date="2015-06" db="UniProtKB">
        <authorList>
            <consortium name="EnsemblMetazoa"/>
        </authorList>
    </citation>
    <scope>IDENTIFICATION</scope>
</reference>
<reference evidence="3" key="1">
    <citation type="submission" date="2011-08" db="EMBL/GenBank/DDBJ databases">
        <authorList>
            <person name="Rombauts S."/>
        </authorList>
    </citation>
    <scope>NUCLEOTIDE SEQUENCE</scope>
    <source>
        <strain evidence="3">London</strain>
    </source>
</reference>